<dbReference type="Proteomes" id="UP000663829">
    <property type="component" value="Unassembled WGS sequence"/>
</dbReference>
<sequence>MPWSPKEVENYKKKIPVVLHMKLQIADVLLTKIISLVSTTNTLAERNQHLQNVLTFLRQRAKDTETNHKFLLTKKNEIEVSGRLNAHMHERFLRDIPLYAFMNDNHKTVFIKKLCGAFFDIMKLYNITDIYHQHVNNQLIGAKDIRIYSEAMLSASSEYIYIFMCWAQSCVRIASRI</sequence>
<accession>A0A814JX84</accession>
<reference evidence="2" key="1">
    <citation type="submission" date="2021-02" db="EMBL/GenBank/DDBJ databases">
        <authorList>
            <person name="Nowell W R."/>
        </authorList>
    </citation>
    <scope>NUCLEOTIDE SEQUENCE</scope>
</reference>
<dbReference type="EMBL" id="CAJNOK010004764">
    <property type="protein sequence ID" value="CAF0948828.1"/>
    <property type="molecule type" value="Genomic_DNA"/>
</dbReference>
<comment type="caution">
    <text evidence="2">The sequence shown here is derived from an EMBL/GenBank/DDBJ whole genome shotgun (WGS) entry which is preliminary data.</text>
</comment>
<evidence type="ECO:0000313" key="3">
    <source>
        <dbReference type="EMBL" id="CAF3723263.1"/>
    </source>
</evidence>
<protein>
    <submittedName>
        <fullName evidence="2">Uncharacterized protein</fullName>
    </submittedName>
</protein>
<name>A0A814JX84_9BILA</name>
<dbReference type="Proteomes" id="UP000677228">
    <property type="component" value="Unassembled WGS sequence"/>
</dbReference>
<evidence type="ECO:0000313" key="1">
    <source>
        <dbReference type="EMBL" id="CAF0948828.1"/>
    </source>
</evidence>
<evidence type="ECO:0000313" key="5">
    <source>
        <dbReference type="Proteomes" id="UP000663829"/>
    </source>
</evidence>
<dbReference type="AlphaFoldDB" id="A0A814JX84"/>
<organism evidence="2 5">
    <name type="scientific">Didymodactylos carnosus</name>
    <dbReference type="NCBI Taxonomy" id="1234261"/>
    <lineage>
        <taxon>Eukaryota</taxon>
        <taxon>Metazoa</taxon>
        <taxon>Spiralia</taxon>
        <taxon>Gnathifera</taxon>
        <taxon>Rotifera</taxon>
        <taxon>Eurotatoria</taxon>
        <taxon>Bdelloidea</taxon>
        <taxon>Philodinida</taxon>
        <taxon>Philodinidae</taxon>
        <taxon>Didymodactylos</taxon>
    </lineage>
</organism>
<keyword evidence="5" id="KW-1185">Reference proteome</keyword>
<evidence type="ECO:0000313" key="2">
    <source>
        <dbReference type="EMBL" id="CAF1043779.1"/>
    </source>
</evidence>
<dbReference type="EMBL" id="CAJNOQ010004080">
    <property type="protein sequence ID" value="CAF1043779.1"/>
    <property type="molecule type" value="Genomic_DNA"/>
</dbReference>
<evidence type="ECO:0000313" key="4">
    <source>
        <dbReference type="EMBL" id="CAF3813834.1"/>
    </source>
</evidence>
<proteinExistence type="predicted"/>
<gene>
    <name evidence="2" type="ORF">GPM918_LOCUS15917</name>
    <name evidence="1" type="ORF">OVA965_LOCUS12041</name>
    <name evidence="4" type="ORF">SRO942_LOCUS15917</name>
    <name evidence="3" type="ORF">TMI583_LOCUS12045</name>
</gene>
<dbReference type="Proteomes" id="UP000681722">
    <property type="component" value="Unassembled WGS sequence"/>
</dbReference>
<dbReference type="EMBL" id="CAJOBC010004080">
    <property type="protein sequence ID" value="CAF3813834.1"/>
    <property type="molecule type" value="Genomic_DNA"/>
</dbReference>
<dbReference type="Proteomes" id="UP000682733">
    <property type="component" value="Unassembled WGS sequence"/>
</dbReference>
<dbReference type="EMBL" id="CAJOBA010004769">
    <property type="protein sequence ID" value="CAF3723263.1"/>
    <property type="molecule type" value="Genomic_DNA"/>
</dbReference>